<organism evidence="8 9">
    <name type="scientific">Acorus calamus</name>
    <name type="common">Sweet flag</name>
    <dbReference type="NCBI Taxonomy" id="4465"/>
    <lineage>
        <taxon>Eukaryota</taxon>
        <taxon>Viridiplantae</taxon>
        <taxon>Streptophyta</taxon>
        <taxon>Embryophyta</taxon>
        <taxon>Tracheophyta</taxon>
        <taxon>Spermatophyta</taxon>
        <taxon>Magnoliopsida</taxon>
        <taxon>Liliopsida</taxon>
        <taxon>Acoraceae</taxon>
        <taxon>Acorus</taxon>
    </lineage>
</organism>
<evidence type="ECO:0000256" key="2">
    <source>
        <dbReference type="ARBA" id="ARBA00022618"/>
    </source>
</evidence>
<dbReference type="AlphaFoldDB" id="A0AAV9DJW5"/>
<evidence type="ECO:0000256" key="1">
    <source>
        <dbReference type="ARBA" id="ARBA00009065"/>
    </source>
</evidence>
<feature type="domain" description="Cyclin-like" evidence="6">
    <location>
        <begin position="177"/>
        <end position="264"/>
    </location>
</feature>
<reference evidence="8" key="1">
    <citation type="journal article" date="2023" name="Nat. Commun.">
        <title>Diploid and tetraploid genomes of Acorus and the evolution of monocots.</title>
        <authorList>
            <person name="Ma L."/>
            <person name="Liu K.W."/>
            <person name="Li Z."/>
            <person name="Hsiao Y.Y."/>
            <person name="Qi Y."/>
            <person name="Fu T."/>
            <person name="Tang G.D."/>
            <person name="Zhang D."/>
            <person name="Sun W.H."/>
            <person name="Liu D.K."/>
            <person name="Li Y."/>
            <person name="Chen G.Z."/>
            <person name="Liu X.D."/>
            <person name="Liao X.Y."/>
            <person name="Jiang Y.T."/>
            <person name="Yu X."/>
            <person name="Hao Y."/>
            <person name="Huang J."/>
            <person name="Zhao X.W."/>
            <person name="Ke S."/>
            <person name="Chen Y.Y."/>
            <person name="Wu W.L."/>
            <person name="Hsu J.L."/>
            <person name="Lin Y.F."/>
            <person name="Huang M.D."/>
            <person name="Li C.Y."/>
            <person name="Huang L."/>
            <person name="Wang Z.W."/>
            <person name="Zhao X."/>
            <person name="Zhong W.Y."/>
            <person name="Peng D.H."/>
            <person name="Ahmad S."/>
            <person name="Lan S."/>
            <person name="Zhang J.S."/>
            <person name="Tsai W.C."/>
            <person name="Van de Peer Y."/>
            <person name="Liu Z.J."/>
        </authorList>
    </citation>
    <scope>NUCLEOTIDE SEQUENCE</scope>
    <source>
        <strain evidence="8">CP</strain>
    </source>
</reference>
<comment type="similarity">
    <text evidence="1">Belongs to the cyclin family. Cyclin D subfamily.</text>
</comment>
<dbReference type="EMBL" id="JAUJYO010000013">
    <property type="protein sequence ID" value="KAK1301089.1"/>
    <property type="molecule type" value="Genomic_DNA"/>
</dbReference>
<dbReference type="InterPro" id="IPR013763">
    <property type="entry name" value="Cyclin-like_dom"/>
</dbReference>
<name>A0AAV9DJW5_ACOCL</name>
<dbReference type="Gene3D" id="1.10.472.10">
    <property type="entry name" value="Cyclin-like"/>
    <property type="match status" value="2"/>
</dbReference>
<keyword evidence="4" id="KW-0131">Cell cycle</keyword>
<protein>
    <submittedName>
        <fullName evidence="8">Cyclin-D5-2</fullName>
    </submittedName>
</protein>
<sequence>MAGSDFSTCLSSLLCEEDGACLDDYDDEGTEEIGLSEYEDEYIGSLVVRESSFQSRSSKDSSSTEEWLRRARGDAVQWILKTKAFLGFGFHTAYLSITYLDRFLLRRSLDEGKLWAIRLLSVACLSLAAKMEEQRVTSLSEYWMEGDYCFEGSMIRRMELLVLNTLGWRMRSVTPFDYLAYFASKFGCKAKALLCKEAAELLLITIEDMNLIDYRPSAMAAAAILAASDEKLTEKLLELKMGVIPPIGSIEIEHVISCYNTMQELYMKNKMPKALISSDSSSPTCASNNNGSIDAASLTTKRRLESNGHDCEFRISKKNRLD</sequence>
<feature type="domain" description="Cyclin C-terminal" evidence="7">
    <location>
        <begin position="173"/>
        <end position="288"/>
    </location>
</feature>
<evidence type="ECO:0000259" key="7">
    <source>
        <dbReference type="SMART" id="SM01332"/>
    </source>
</evidence>
<accession>A0AAV9DJW5</accession>
<evidence type="ECO:0000256" key="4">
    <source>
        <dbReference type="ARBA" id="ARBA00023306"/>
    </source>
</evidence>
<dbReference type="InterPro" id="IPR039361">
    <property type="entry name" value="Cyclin"/>
</dbReference>
<evidence type="ECO:0000256" key="3">
    <source>
        <dbReference type="ARBA" id="ARBA00023127"/>
    </source>
</evidence>
<gene>
    <name evidence="8" type="primary">CYCD5-2</name>
    <name evidence="8" type="ORF">QJS10_CPB13g00392</name>
</gene>
<reference evidence="8" key="2">
    <citation type="submission" date="2023-06" db="EMBL/GenBank/DDBJ databases">
        <authorList>
            <person name="Ma L."/>
            <person name="Liu K.-W."/>
            <person name="Li Z."/>
            <person name="Hsiao Y.-Y."/>
            <person name="Qi Y."/>
            <person name="Fu T."/>
            <person name="Tang G."/>
            <person name="Zhang D."/>
            <person name="Sun W.-H."/>
            <person name="Liu D.-K."/>
            <person name="Li Y."/>
            <person name="Chen G.-Z."/>
            <person name="Liu X.-D."/>
            <person name="Liao X.-Y."/>
            <person name="Jiang Y.-T."/>
            <person name="Yu X."/>
            <person name="Hao Y."/>
            <person name="Huang J."/>
            <person name="Zhao X.-W."/>
            <person name="Ke S."/>
            <person name="Chen Y.-Y."/>
            <person name="Wu W.-L."/>
            <person name="Hsu J.-L."/>
            <person name="Lin Y.-F."/>
            <person name="Huang M.-D."/>
            <person name="Li C.-Y."/>
            <person name="Huang L."/>
            <person name="Wang Z.-W."/>
            <person name="Zhao X."/>
            <person name="Zhong W.-Y."/>
            <person name="Peng D.-H."/>
            <person name="Ahmad S."/>
            <person name="Lan S."/>
            <person name="Zhang J.-S."/>
            <person name="Tsai W.-C."/>
            <person name="Van De Peer Y."/>
            <person name="Liu Z.-J."/>
        </authorList>
    </citation>
    <scope>NUCLEOTIDE SEQUENCE</scope>
    <source>
        <strain evidence="8">CP</strain>
        <tissue evidence="8">Leaves</tissue>
    </source>
</reference>
<dbReference type="FunFam" id="1.10.472.10:FF:000069">
    <property type="entry name" value="Cyclin-D5-1"/>
    <property type="match status" value="1"/>
</dbReference>
<evidence type="ECO:0000259" key="6">
    <source>
        <dbReference type="SMART" id="SM00385"/>
    </source>
</evidence>
<dbReference type="InterPro" id="IPR048258">
    <property type="entry name" value="Cyclins_cyclin-box"/>
</dbReference>
<dbReference type="Pfam" id="PF02984">
    <property type="entry name" value="Cyclin_C"/>
    <property type="match status" value="1"/>
</dbReference>
<dbReference type="InterPro" id="IPR036915">
    <property type="entry name" value="Cyclin-like_sf"/>
</dbReference>
<dbReference type="Pfam" id="PF00134">
    <property type="entry name" value="Cyclin_N"/>
    <property type="match status" value="1"/>
</dbReference>
<dbReference type="PROSITE" id="PS00292">
    <property type="entry name" value="CYCLINS"/>
    <property type="match status" value="1"/>
</dbReference>
<keyword evidence="3 5" id="KW-0195">Cyclin</keyword>
<keyword evidence="2" id="KW-0132">Cell division</keyword>
<evidence type="ECO:0000256" key="5">
    <source>
        <dbReference type="RuleBase" id="RU000383"/>
    </source>
</evidence>
<dbReference type="InterPro" id="IPR004367">
    <property type="entry name" value="Cyclin_C-dom"/>
</dbReference>
<dbReference type="InterPro" id="IPR006671">
    <property type="entry name" value="Cyclin_N"/>
</dbReference>
<feature type="domain" description="Cyclin-like" evidence="6">
    <location>
        <begin position="77"/>
        <end position="164"/>
    </location>
</feature>
<dbReference type="PANTHER" id="PTHR10177">
    <property type="entry name" value="CYCLINS"/>
    <property type="match status" value="1"/>
</dbReference>
<dbReference type="CDD" id="cd20543">
    <property type="entry name" value="CYCLIN_AtCycD-like_rpt1"/>
    <property type="match status" value="1"/>
</dbReference>
<dbReference type="GO" id="GO:0051301">
    <property type="term" value="P:cell division"/>
    <property type="evidence" value="ECO:0007669"/>
    <property type="project" value="UniProtKB-KW"/>
</dbReference>
<evidence type="ECO:0000313" key="8">
    <source>
        <dbReference type="EMBL" id="KAK1301089.1"/>
    </source>
</evidence>
<comment type="caution">
    <text evidence="8">The sequence shown here is derived from an EMBL/GenBank/DDBJ whole genome shotgun (WGS) entry which is preliminary data.</text>
</comment>
<dbReference type="SMART" id="SM00385">
    <property type="entry name" value="CYCLIN"/>
    <property type="match status" value="2"/>
</dbReference>
<dbReference type="SUPFAM" id="SSF47954">
    <property type="entry name" value="Cyclin-like"/>
    <property type="match status" value="2"/>
</dbReference>
<keyword evidence="9" id="KW-1185">Reference proteome</keyword>
<dbReference type="SMART" id="SM01332">
    <property type="entry name" value="Cyclin_C"/>
    <property type="match status" value="1"/>
</dbReference>
<dbReference type="Proteomes" id="UP001180020">
    <property type="component" value="Unassembled WGS sequence"/>
</dbReference>
<proteinExistence type="inferred from homology"/>
<evidence type="ECO:0000313" key="9">
    <source>
        <dbReference type="Proteomes" id="UP001180020"/>
    </source>
</evidence>